<keyword evidence="3 6" id="KW-0812">Transmembrane</keyword>
<feature type="compositionally biased region" description="Polar residues" evidence="7">
    <location>
        <begin position="754"/>
        <end position="774"/>
    </location>
</feature>
<feature type="transmembrane region" description="Helical" evidence="6">
    <location>
        <begin position="621"/>
        <end position="642"/>
    </location>
</feature>
<protein>
    <recommendedName>
        <fullName evidence="6">Transmembrane channel-like protein</fullName>
    </recommendedName>
</protein>
<feature type="compositionally biased region" description="Low complexity" evidence="7">
    <location>
        <begin position="808"/>
        <end position="823"/>
    </location>
</feature>
<feature type="transmembrane region" description="Helical" evidence="6">
    <location>
        <begin position="326"/>
        <end position="347"/>
    </location>
</feature>
<feature type="transmembrane region" description="Helical" evidence="6">
    <location>
        <begin position="232"/>
        <end position="252"/>
    </location>
</feature>
<dbReference type="GO" id="GO:0008381">
    <property type="term" value="F:mechanosensitive monoatomic ion channel activity"/>
    <property type="evidence" value="ECO:0007669"/>
    <property type="project" value="TreeGrafter"/>
</dbReference>
<evidence type="ECO:0000313" key="9">
    <source>
        <dbReference type="Proteomes" id="UP000504624"/>
    </source>
</evidence>
<keyword evidence="4 6" id="KW-1133">Transmembrane helix</keyword>
<evidence type="ECO:0000256" key="2">
    <source>
        <dbReference type="ARBA" id="ARBA00006510"/>
    </source>
</evidence>
<feature type="compositionally biased region" description="Basic residues" evidence="7">
    <location>
        <begin position="14"/>
        <end position="26"/>
    </location>
</feature>
<feature type="domain" description="TMC" evidence="8">
    <location>
        <begin position="501"/>
        <end position="616"/>
    </location>
</feature>
<dbReference type="CTD" id="342125"/>
<keyword evidence="5 6" id="KW-0472">Membrane</keyword>
<comment type="subcellular location">
    <subcellularLocation>
        <location evidence="1 6">Membrane</location>
        <topology evidence="1 6">Multi-pass membrane protein</topology>
    </subcellularLocation>
</comment>
<feature type="compositionally biased region" description="Polar residues" evidence="7">
    <location>
        <begin position="783"/>
        <end position="798"/>
    </location>
</feature>
<evidence type="ECO:0000256" key="7">
    <source>
        <dbReference type="SAM" id="MobiDB-lite"/>
    </source>
</evidence>
<feature type="region of interest" description="Disordered" evidence="7">
    <location>
        <begin position="742"/>
        <end position="837"/>
    </location>
</feature>
<feature type="region of interest" description="Disordered" evidence="7">
    <location>
        <begin position="1026"/>
        <end position="1104"/>
    </location>
</feature>
<accession>A0A6J0GFS9</accession>
<feature type="transmembrane region" description="Helical" evidence="6">
    <location>
        <begin position="571"/>
        <end position="589"/>
    </location>
</feature>
<organism evidence="9 10">
    <name type="scientific">Lepidothrix coronata</name>
    <name type="common">blue-crowned manakin</name>
    <dbReference type="NCBI Taxonomy" id="321398"/>
    <lineage>
        <taxon>Eukaryota</taxon>
        <taxon>Metazoa</taxon>
        <taxon>Chordata</taxon>
        <taxon>Craniata</taxon>
        <taxon>Vertebrata</taxon>
        <taxon>Euteleostomi</taxon>
        <taxon>Archelosauria</taxon>
        <taxon>Archosauria</taxon>
        <taxon>Dinosauria</taxon>
        <taxon>Saurischia</taxon>
        <taxon>Theropoda</taxon>
        <taxon>Coelurosauria</taxon>
        <taxon>Aves</taxon>
        <taxon>Neognathae</taxon>
        <taxon>Neoaves</taxon>
        <taxon>Telluraves</taxon>
        <taxon>Australaves</taxon>
        <taxon>Passeriformes</taxon>
        <taxon>Pipridae</taxon>
        <taxon>Lepidothrix</taxon>
    </lineage>
</organism>
<proteinExistence type="inferred from homology"/>
<comment type="similarity">
    <text evidence="2 6">Belongs to the TMC family.</text>
</comment>
<reference evidence="10" key="1">
    <citation type="submission" date="2025-08" db="UniProtKB">
        <authorList>
            <consortium name="RefSeq"/>
        </authorList>
    </citation>
    <scope>IDENTIFICATION</scope>
</reference>
<dbReference type="OrthoDB" id="5831905at2759"/>
<evidence type="ECO:0000256" key="3">
    <source>
        <dbReference type="ARBA" id="ARBA00022692"/>
    </source>
</evidence>
<name>A0A6J0GFS9_9PASS</name>
<feature type="compositionally biased region" description="Low complexity" evidence="7">
    <location>
        <begin position="1043"/>
        <end position="1062"/>
    </location>
</feature>
<feature type="transmembrane region" description="Helical" evidence="6">
    <location>
        <begin position="150"/>
        <end position="171"/>
    </location>
</feature>
<feature type="transmembrane region" description="Helical" evidence="6">
    <location>
        <begin position="401"/>
        <end position="421"/>
    </location>
</feature>
<evidence type="ECO:0000256" key="4">
    <source>
        <dbReference type="ARBA" id="ARBA00022989"/>
    </source>
</evidence>
<feature type="compositionally biased region" description="Low complexity" evidence="7">
    <location>
        <begin position="1"/>
        <end position="13"/>
    </location>
</feature>
<feature type="region of interest" description="Disordered" evidence="7">
    <location>
        <begin position="948"/>
        <end position="982"/>
    </location>
</feature>
<feature type="transmembrane region" description="Helical" evidence="6">
    <location>
        <begin position="518"/>
        <end position="539"/>
    </location>
</feature>
<evidence type="ECO:0000313" key="10">
    <source>
        <dbReference type="RefSeq" id="XP_017660444.1"/>
    </source>
</evidence>
<dbReference type="GeneID" id="108492521"/>
<feature type="transmembrane region" description="Helical" evidence="6">
    <location>
        <begin position="368"/>
        <end position="389"/>
    </location>
</feature>
<dbReference type="InterPro" id="IPR012496">
    <property type="entry name" value="TMC_dom"/>
</dbReference>
<evidence type="ECO:0000256" key="5">
    <source>
        <dbReference type="ARBA" id="ARBA00023136"/>
    </source>
</evidence>
<dbReference type="Proteomes" id="UP000504624">
    <property type="component" value="Unplaced"/>
</dbReference>
<dbReference type="PANTHER" id="PTHR23302">
    <property type="entry name" value="TRANSMEMBRANE CHANNEL-RELATED"/>
    <property type="match status" value="1"/>
</dbReference>
<evidence type="ECO:0000256" key="6">
    <source>
        <dbReference type="RuleBase" id="RU310713"/>
    </source>
</evidence>
<gene>
    <name evidence="10" type="primary">TMC3</name>
</gene>
<dbReference type="AlphaFoldDB" id="A0A6J0GFS9"/>
<dbReference type="GO" id="GO:0005886">
    <property type="term" value="C:plasma membrane"/>
    <property type="evidence" value="ECO:0007669"/>
    <property type="project" value="InterPro"/>
</dbReference>
<dbReference type="Pfam" id="PF07810">
    <property type="entry name" value="TMC"/>
    <property type="match status" value="1"/>
</dbReference>
<dbReference type="InterPro" id="IPR038900">
    <property type="entry name" value="TMC"/>
</dbReference>
<feature type="transmembrane region" description="Helical" evidence="6">
    <location>
        <begin position="678"/>
        <end position="702"/>
    </location>
</feature>
<dbReference type="PANTHER" id="PTHR23302:SF35">
    <property type="entry name" value="TRANSMEMBRANE CHANNEL-LIKE PROTEIN 3"/>
    <property type="match status" value="1"/>
</dbReference>
<dbReference type="RefSeq" id="XP_017660444.1">
    <property type="nucleotide sequence ID" value="XM_017804955.1"/>
</dbReference>
<evidence type="ECO:0000256" key="1">
    <source>
        <dbReference type="ARBA" id="ARBA00004141"/>
    </source>
</evidence>
<evidence type="ECO:0000259" key="8">
    <source>
        <dbReference type="Pfam" id="PF07810"/>
    </source>
</evidence>
<feature type="region of interest" description="Disordered" evidence="7">
    <location>
        <begin position="1"/>
        <end position="51"/>
    </location>
</feature>
<feature type="transmembrane region" description="Helical" evidence="6">
    <location>
        <begin position="202"/>
        <end position="220"/>
    </location>
</feature>
<keyword evidence="9" id="KW-1185">Reference proteome</keyword>
<sequence length="1104" mass="125741">MAAVTGSPAAKSAKSGKKHRTAKRHAGIYTYQEPPHSNSDDDISEEKAESHDPEQIFQNIQYQKEIMSNIRCRPWPMRQKLRALRQAKEIVLKYEGRLTRTRGYQAAGAELWRKFIRLAYNFVVIFIPWEMRIKKIESHFGSGVASYFIFLRWLFGINIVLTIMTGAFVVLPELLAGAPFGSTVSKTIPKEHIESAQDLDTIWSLGGYLQYSVLFYGYYGRDRKIGKAGYRLPLAYFLVGMAVFAYSFIILLKKMAKNSRMSLASASDENYTFCWRLFCAWDYLIGNPEAAESKTAAIVNSIREAILEEQEKKKSKNLAVTITLRIIANILVLLSLAGSIYIIYFVVDRSQKLERIKKELTLWEKNEVSVVVSLITMIAPSAFELVAALEMYHPRTTLRFQLARVLVLYLGNLYSLIIALLDKVDSMSVTVSSVNSNASNSTTSLATKTLSKDDNVTIPNVQIKRSGIVTLEEHRTQDLMVSESLVNKTTSFNTQNPQDQCWETYVGQEMLKLSIIDMIFTVASILLIDFFRGLCVRYLSDCWCWDLESKFPEYGEFKIAENVLHLVYNQGMIWMGAFFSPCLPAFNVLKLIGLMYLRSWAVLTCNVPHQQVFRASRSNNFYLAMLLFMLFLCMLPTIFAIARYKPSLSCGPFSGQEKIYDIVSETIQNDFPTWFNTVITYISSPVVVLPALLLLFMLIYYLQSIARSLKFTNNQLRMKIQAERTEDKKKVVQMAVARIQNLDINDKRPDQDNDIGQESSVRSSTPRKNGSVLNFESPASKGTRIQTISQSVPQTVPSTDVARPVNATPTTSTSLTPAPSITSVQKPRNDHITSRYPGVVHRSTSELCKTKSCTPVTFKKHTEDIHSEPLFRKAIRQVNPDALGAGAPVFVECRPYATRYFLVNENEPRKKSLRSTSRLQRHFRKEESGDIIELYPRHVRRYVVRTPHEMYSSHPSEDDEDEEELGRQLMSRSHRPRSLSDLRPAPQFYIGEHAARVHCKSWDDGFELDLDRPPYAYKKVHLNYPEPRVKPKSKQKQEQSLTESDSISIESSSDPQNSSNDQYIQVIHSKDKYPKPGTKLTKKKSKNSVDLSMPEPNELICSNV</sequence>